<proteinExistence type="inferred from homology"/>
<evidence type="ECO:0000256" key="14">
    <source>
        <dbReference type="ARBA" id="ARBA00023686"/>
    </source>
</evidence>
<keyword evidence="8 23" id="KW-0256">Endoplasmic reticulum</keyword>
<dbReference type="FunCoup" id="G5C478">
    <property type="interactions" value="1077"/>
</dbReference>
<dbReference type="GO" id="GO:0006659">
    <property type="term" value="P:phosphatidylserine biosynthetic process"/>
    <property type="evidence" value="ECO:0007669"/>
    <property type="project" value="UniProtKB-UniRule"/>
</dbReference>
<accession>G5C478</accession>
<feature type="transmembrane region" description="Helical" evidence="23">
    <location>
        <begin position="390"/>
        <end position="409"/>
    </location>
</feature>
<evidence type="ECO:0000256" key="7">
    <source>
        <dbReference type="ARBA" id="ARBA00022692"/>
    </source>
</evidence>
<comment type="pathway">
    <text evidence="2 23">Phospholipid metabolism; phosphatidylserine biosynthesis.</text>
</comment>
<evidence type="ECO:0000256" key="16">
    <source>
        <dbReference type="ARBA" id="ARBA00035833"/>
    </source>
</evidence>
<evidence type="ECO:0000256" key="6">
    <source>
        <dbReference type="ARBA" id="ARBA00022679"/>
    </source>
</evidence>
<evidence type="ECO:0000256" key="5">
    <source>
        <dbReference type="ARBA" id="ARBA00022516"/>
    </source>
</evidence>
<comment type="pathway">
    <text evidence="3">Lipid metabolism.</text>
</comment>
<dbReference type="AlphaFoldDB" id="G5C478"/>
<feature type="transmembrane region" description="Helical" evidence="23">
    <location>
        <begin position="169"/>
        <end position="188"/>
    </location>
</feature>
<evidence type="ECO:0000256" key="18">
    <source>
        <dbReference type="ARBA" id="ARBA00035955"/>
    </source>
</evidence>
<evidence type="ECO:0000256" key="21">
    <source>
        <dbReference type="ARBA" id="ARBA00036644"/>
    </source>
</evidence>
<comment type="catalytic activity">
    <reaction evidence="15">
        <text>1-hexadecanoyl-2-(9Z-octadecenoyl)-sn-glycero-3-phosphoethanolamine + L-serine = 1-hexadecanoyl-2-(9Z-octadecenoyl)-sn-glycero-3-phospho-L-serine + ethanolamine</text>
        <dbReference type="Rhea" id="RHEA:41484"/>
        <dbReference type="ChEBI" id="CHEBI:33384"/>
        <dbReference type="ChEBI" id="CHEBI:57603"/>
        <dbReference type="ChEBI" id="CHEBI:73007"/>
        <dbReference type="ChEBI" id="CHEBI:75029"/>
    </reaction>
    <physiologicalReaction direction="left-to-right" evidence="15">
        <dbReference type="Rhea" id="RHEA:41485"/>
    </physiologicalReaction>
</comment>
<dbReference type="GO" id="GO:0005789">
    <property type="term" value="C:endoplasmic reticulum membrane"/>
    <property type="evidence" value="ECO:0007669"/>
    <property type="project" value="UniProtKB-SubCell"/>
</dbReference>
<evidence type="ECO:0000256" key="13">
    <source>
        <dbReference type="ARBA" id="ARBA00023264"/>
    </source>
</evidence>
<comment type="catalytic activity">
    <reaction evidence="20">
        <text>1-(1Z-octadecenyl)-2-(4Z,7Z,10Z,13Z,16Z,19Z-docosahexaenoyl)-sn-glycero-3-phosphoethanolamine + L-serine = 1-(1Z-octadecenyl)-2-(4Z,7Z,10Z,13Z,16Z,19Z-docosahexaenoyl)-sn-glycero-3-phospho-L-serine + ethanolamine</text>
        <dbReference type="Rhea" id="RHEA:41496"/>
        <dbReference type="ChEBI" id="CHEBI:33384"/>
        <dbReference type="ChEBI" id="CHEBI:57603"/>
        <dbReference type="ChEBI" id="CHEBI:78263"/>
        <dbReference type="ChEBI" id="CHEBI:78264"/>
    </reaction>
    <physiologicalReaction direction="left-to-right" evidence="20">
        <dbReference type="Rhea" id="RHEA:41497"/>
    </physiologicalReaction>
</comment>
<evidence type="ECO:0000313" key="26">
    <source>
        <dbReference type="Proteomes" id="UP000006813"/>
    </source>
</evidence>
<dbReference type="PANTHER" id="PTHR15362">
    <property type="entry name" value="PHOSPHATIDYLINOSITOL SYNTHASE"/>
    <property type="match status" value="1"/>
</dbReference>
<dbReference type="EC" id="2.7.8.29" evidence="23"/>
<dbReference type="PANTHER" id="PTHR15362:SF7">
    <property type="entry name" value="PHOSPHATIDYLSERINE SYNTHASE 2"/>
    <property type="match status" value="1"/>
</dbReference>
<feature type="transmembrane region" description="Helical" evidence="23">
    <location>
        <begin position="200"/>
        <end position="220"/>
    </location>
</feature>
<evidence type="ECO:0000313" key="25">
    <source>
        <dbReference type="EMBL" id="EHB16339.1"/>
    </source>
</evidence>
<feature type="transmembrane region" description="Helical" evidence="23">
    <location>
        <begin position="487"/>
        <end position="508"/>
    </location>
</feature>
<evidence type="ECO:0000256" key="19">
    <source>
        <dbReference type="ARBA" id="ARBA00036428"/>
    </source>
</evidence>
<evidence type="ECO:0000256" key="11">
    <source>
        <dbReference type="ARBA" id="ARBA00023136"/>
    </source>
</evidence>
<dbReference type="eggNOG" id="KOG2735">
    <property type="taxonomic scope" value="Eukaryota"/>
</dbReference>
<keyword evidence="5 23" id="KW-0444">Lipid biosynthesis</keyword>
<keyword evidence="12 23" id="KW-0594">Phospholipid biosynthesis</keyword>
<keyword evidence="10 23" id="KW-0443">Lipid metabolism</keyword>
<evidence type="ECO:0000256" key="3">
    <source>
        <dbReference type="ARBA" id="ARBA00005189"/>
    </source>
</evidence>
<feature type="region of interest" description="Disordered" evidence="24">
    <location>
        <begin position="520"/>
        <end position="565"/>
    </location>
</feature>
<keyword evidence="6 23" id="KW-0808">Transferase</keyword>
<comment type="function">
    <text evidence="23">Catalyzes a base-exchange reaction in which the polar head group of phosphatidylethanolamine (PE) is replaced by L-serine.</text>
</comment>
<comment type="catalytic activity">
    <reaction evidence="18">
        <text>1-octadecanoyl-2-(5Z,8Z,11Z,14Z)-eicosatetraenoyl-sn-glycero-3-phosphoethanolamine + L-serine = 1-octadecanoyl-2-(5Z,8Z,11Z,14Z)-eicosatetraenoyl-sn-glycero-3-phosphoserine + ethanolamine</text>
        <dbReference type="Rhea" id="RHEA:41500"/>
        <dbReference type="ChEBI" id="CHEBI:33384"/>
        <dbReference type="ChEBI" id="CHEBI:57603"/>
        <dbReference type="ChEBI" id="CHEBI:78268"/>
        <dbReference type="ChEBI" id="CHEBI:78269"/>
    </reaction>
    <physiologicalReaction direction="left-to-right" evidence="18">
        <dbReference type="Rhea" id="RHEA:41501"/>
    </physiologicalReaction>
</comment>
<dbReference type="STRING" id="10181.G5C478"/>
<gene>
    <name evidence="25" type="ORF">GW7_07599</name>
</gene>
<evidence type="ECO:0000256" key="2">
    <source>
        <dbReference type="ARBA" id="ARBA00004916"/>
    </source>
</evidence>
<comment type="catalytic activity">
    <reaction evidence="14">
        <text>a 1,2-diacyl-sn-glycero-3-phosphoethanolamine + L-serine = a 1,2-diacyl-sn-glycero-3-phospho-L-serine + ethanolamine</text>
        <dbReference type="Rhea" id="RHEA:27606"/>
        <dbReference type="ChEBI" id="CHEBI:33384"/>
        <dbReference type="ChEBI" id="CHEBI:57262"/>
        <dbReference type="ChEBI" id="CHEBI:57603"/>
        <dbReference type="ChEBI" id="CHEBI:64612"/>
        <dbReference type="EC" id="2.7.8.29"/>
    </reaction>
    <physiologicalReaction direction="left-to-right" evidence="14">
        <dbReference type="Rhea" id="RHEA:27607"/>
    </physiologicalReaction>
</comment>
<comment type="catalytic activity">
    <reaction evidence="22">
        <text>1-(1Z-octadecenyl)-2-(5Z,8Z,11Z,14Z- eicosatetraenoyl)-sn-glycero-3-phosphoethanolamine + L-serine = 1-(1Z-octadecenyl)-2-(5Z,8Z,11Z,14Z-eicosatetraenoyl)-sn-glycero-3-phospho-L-serine + ethanolamine</text>
        <dbReference type="Rhea" id="RHEA:41604"/>
        <dbReference type="ChEBI" id="CHEBI:33384"/>
        <dbReference type="ChEBI" id="CHEBI:57603"/>
        <dbReference type="ChEBI" id="CHEBI:78342"/>
        <dbReference type="ChEBI" id="CHEBI:78343"/>
    </reaction>
    <physiologicalReaction direction="left-to-right" evidence="22">
        <dbReference type="Rhea" id="RHEA:41605"/>
    </physiologicalReaction>
</comment>
<feature type="transmembrane region" description="Helical" evidence="23">
    <location>
        <begin position="421"/>
        <end position="438"/>
    </location>
</feature>
<name>G5C478_HETGA</name>
<comment type="catalytic activity">
    <reaction evidence="16">
        <text>1-hexadecanoyl-2-(4Z,7Z,10Z,13Z,16Z,19Z-docosahexaenoyl)-sn-glycero-3-phosphoethanolamine + L-serine = 1-hexadecanoyl-2-(4Z,7Z,10Z,13Z,16Z,19Z-docosahexaenoyl)-sn-glycero-3-phosphoserine + ethanolamine</text>
        <dbReference type="Rhea" id="RHEA:41488"/>
        <dbReference type="ChEBI" id="CHEBI:33384"/>
        <dbReference type="ChEBI" id="CHEBI:57603"/>
        <dbReference type="ChEBI" id="CHEBI:78261"/>
        <dbReference type="ChEBI" id="CHEBI:78262"/>
    </reaction>
    <physiologicalReaction direction="left-to-right" evidence="16">
        <dbReference type="Rhea" id="RHEA:41489"/>
    </physiologicalReaction>
</comment>
<evidence type="ECO:0000256" key="23">
    <source>
        <dbReference type="RuleBase" id="RU368094"/>
    </source>
</evidence>
<evidence type="ECO:0000256" key="22">
    <source>
        <dbReference type="ARBA" id="ARBA00036733"/>
    </source>
</evidence>
<dbReference type="UniPathway" id="UPA00948"/>
<evidence type="ECO:0000256" key="10">
    <source>
        <dbReference type="ARBA" id="ARBA00023098"/>
    </source>
</evidence>
<comment type="catalytic activity">
    <reaction evidence="19">
        <text>1-octadecanoyl-2-(4Z,7Z,10Z,13Z,16Z,19Z-docosahexaenoyl)-sn-glycero-3-phosphoethanolamine + L-serine = 1-octadecanoyl-2-(4Z,7Z,10Z,13Z,16Z,19Z-docosahexaenoyl)-sn-glycero-3-phosphoserine + ethanolamine</text>
        <dbReference type="Rhea" id="RHEA:41492"/>
        <dbReference type="ChEBI" id="CHEBI:33384"/>
        <dbReference type="ChEBI" id="CHEBI:57603"/>
        <dbReference type="ChEBI" id="CHEBI:78265"/>
        <dbReference type="ChEBI" id="CHEBI:78266"/>
    </reaction>
    <physiologicalReaction direction="left-to-right" evidence="19">
        <dbReference type="Rhea" id="RHEA:41493"/>
    </physiologicalReaction>
</comment>
<keyword evidence="11 23" id="KW-0472">Membrane</keyword>
<sequence>MGLLLFPCGPYTFSFLLVQGSKAADHAHFWIQRQWAPITVSRDRSHEQRTPSSENGVRVSPAAGTTWPCARHPASHAAQTSTTSPTMPRSPAPLCGDPARLRRDPSAGGLRSGSPRPEGRRSTESEVYDDGTNTFFWRAHTLTVLFILTCALGYVTLLEETPQDTAYNTKRGIVASILVFLCFGVTQAKDGPFSRPHPAYWRFWLCVSVVYELFLIFILFQTVHDGRQFLKYVDARLGTPLPERDYGGNCLIYDPDNKTDPFHNIWDKLDGFVPAHFIGWYLKTLMIRDWWMCMIISVMFEFLEYSLEHQLPNFSECWWDHWLMDVLVCNGLGIYCGMKTLEWLSLKTYKWQGLWNIPTYKGKMKRIAFQFTPYSWVRFEWKPASSLRRWLAVCGIILVFLLAELNTFYLKFVLWMPPEHYLVLLRLVFFVNVGGVAMREIYDFMDDLKPHKKLGEQPWLVAAITVTELLIVVKYDPHTLTLSLPFYISQCWTLGSVLVLTWTIWRFFLRDITLRYKETQRQKQQSDQGRAVRSRAEPPGLDDDLPGPGGPVEEDVTKEGAAAAS</sequence>
<dbReference type="EMBL" id="JH173280">
    <property type="protein sequence ID" value="EHB16339.1"/>
    <property type="molecule type" value="Genomic_DNA"/>
</dbReference>
<keyword evidence="7 23" id="KW-0812">Transmembrane</keyword>
<dbReference type="Proteomes" id="UP000006813">
    <property type="component" value="Unassembled WGS sequence"/>
</dbReference>
<organism evidence="25 26">
    <name type="scientific">Heterocephalus glaber</name>
    <name type="common">Naked mole rat</name>
    <dbReference type="NCBI Taxonomy" id="10181"/>
    <lineage>
        <taxon>Eukaryota</taxon>
        <taxon>Metazoa</taxon>
        <taxon>Chordata</taxon>
        <taxon>Craniata</taxon>
        <taxon>Vertebrata</taxon>
        <taxon>Euteleostomi</taxon>
        <taxon>Mammalia</taxon>
        <taxon>Eutheria</taxon>
        <taxon>Euarchontoglires</taxon>
        <taxon>Glires</taxon>
        <taxon>Rodentia</taxon>
        <taxon>Hystricomorpha</taxon>
        <taxon>Bathyergidae</taxon>
        <taxon>Heterocephalus</taxon>
    </lineage>
</organism>
<reference evidence="25 26" key="1">
    <citation type="journal article" date="2011" name="Nature">
        <title>Genome sequencing reveals insights into physiology and longevity of the naked mole rat.</title>
        <authorList>
            <person name="Kim E.B."/>
            <person name="Fang X."/>
            <person name="Fushan A.A."/>
            <person name="Huang Z."/>
            <person name="Lobanov A.V."/>
            <person name="Han L."/>
            <person name="Marino S.M."/>
            <person name="Sun X."/>
            <person name="Turanov A.A."/>
            <person name="Yang P."/>
            <person name="Yim S.H."/>
            <person name="Zhao X."/>
            <person name="Kasaikina M.V."/>
            <person name="Stoletzki N."/>
            <person name="Peng C."/>
            <person name="Polak P."/>
            <person name="Xiong Z."/>
            <person name="Kiezun A."/>
            <person name="Zhu Y."/>
            <person name="Chen Y."/>
            <person name="Kryukov G.V."/>
            <person name="Zhang Q."/>
            <person name="Peshkin L."/>
            <person name="Yang L."/>
            <person name="Bronson R.T."/>
            <person name="Buffenstein R."/>
            <person name="Wang B."/>
            <person name="Han C."/>
            <person name="Li Q."/>
            <person name="Chen L."/>
            <person name="Zhao W."/>
            <person name="Sunyaev S.R."/>
            <person name="Park T.J."/>
            <person name="Zhang G."/>
            <person name="Wang J."/>
            <person name="Gladyshev V.N."/>
        </authorList>
    </citation>
    <scope>NUCLEOTIDE SEQUENCE [LARGE SCALE GENOMIC DNA]</scope>
</reference>
<evidence type="ECO:0000256" key="24">
    <source>
        <dbReference type="SAM" id="MobiDB-lite"/>
    </source>
</evidence>
<evidence type="ECO:0000256" key="8">
    <source>
        <dbReference type="ARBA" id="ARBA00022824"/>
    </source>
</evidence>
<dbReference type="Pfam" id="PF03034">
    <property type="entry name" value="PSS"/>
    <property type="match status" value="1"/>
</dbReference>
<comment type="catalytic activity">
    <reaction evidence="17">
        <text>1-(1Z-octadecenyl)-2-(9Z-octadecenoyl)-sn-glycero-3-phosphoethanolamine + L-serine = 1-(1Z-octadecenyl)-2-(9Z-octadecenoyl)-sn-glycero-3-phospho-L-serine + ethanolamine</text>
        <dbReference type="Rhea" id="RHEA:41600"/>
        <dbReference type="ChEBI" id="CHEBI:33384"/>
        <dbReference type="ChEBI" id="CHEBI:57603"/>
        <dbReference type="ChEBI" id="CHEBI:78340"/>
        <dbReference type="ChEBI" id="CHEBI:78341"/>
    </reaction>
    <physiologicalReaction direction="left-to-right" evidence="17">
        <dbReference type="Rhea" id="RHEA:41601"/>
    </physiologicalReaction>
</comment>
<dbReference type="InterPro" id="IPR004277">
    <property type="entry name" value="PSS"/>
</dbReference>
<comment type="similarity">
    <text evidence="4 23">Belongs to the phosphatidyl serine synthase family.</text>
</comment>
<evidence type="ECO:0000256" key="20">
    <source>
        <dbReference type="ARBA" id="ARBA00036623"/>
    </source>
</evidence>
<evidence type="ECO:0000256" key="15">
    <source>
        <dbReference type="ARBA" id="ARBA00035767"/>
    </source>
</evidence>
<evidence type="ECO:0000256" key="12">
    <source>
        <dbReference type="ARBA" id="ARBA00023209"/>
    </source>
</evidence>
<feature type="compositionally biased region" description="Low complexity" evidence="24">
    <location>
        <begin position="80"/>
        <end position="93"/>
    </location>
</feature>
<feature type="transmembrane region" description="Helical" evidence="23">
    <location>
        <begin position="135"/>
        <end position="157"/>
    </location>
</feature>
<comment type="subcellular location">
    <subcellularLocation>
        <location evidence="1 23">Endoplasmic reticulum membrane</location>
        <topology evidence="1 23">Multi-pass membrane protein</topology>
    </subcellularLocation>
</comment>
<feature type="transmembrane region" description="Helical" evidence="23">
    <location>
        <begin position="459"/>
        <end position="475"/>
    </location>
</feature>
<comment type="catalytic activity">
    <reaction evidence="21">
        <text>1-octadecanoyl-2-(9Z-octadecenoyl)-sn-glycero-3-phosphoethanolamine + L-serine = 1-octadecanoyl-2-(9Z-octadecenoyl)-sn-glycero-3-phospho-L-serine + ethanolamine</text>
        <dbReference type="Rhea" id="RHEA:40795"/>
        <dbReference type="ChEBI" id="CHEBI:33384"/>
        <dbReference type="ChEBI" id="CHEBI:57603"/>
        <dbReference type="ChEBI" id="CHEBI:75038"/>
        <dbReference type="ChEBI" id="CHEBI:78260"/>
    </reaction>
    <physiologicalReaction direction="left-to-right" evidence="21">
        <dbReference type="Rhea" id="RHEA:40796"/>
    </physiologicalReaction>
</comment>
<protein>
    <recommendedName>
        <fullName evidence="23">Phosphatidylserine synthase</fullName>
        <ecNumber evidence="23">2.7.8.29</ecNumber>
    </recommendedName>
    <alternativeName>
        <fullName evidence="23">Serine-exchange enzyme</fullName>
    </alternativeName>
</protein>
<evidence type="ECO:0000256" key="1">
    <source>
        <dbReference type="ARBA" id="ARBA00004477"/>
    </source>
</evidence>
<evidence type="ECO:0000256" key="17">
    <source>
        <dbReference type="ARBA" id="ARBA00035875"/>
    </source>
</evidence>
<keyword evidence="9 23" id="KW-1133">Transmembrane helix</keyword>
<dbReference type="InParanoid" id="G5C478"/>
<dbReference type="GO" id="GO:0106245">
    <property type="term" value="F:L-serine-phosphatidylethanolamine phosphatidyltransferase activity"/>
    <property type="evidence" value="ECO:0007669"/>
    <property type="project" value="UniProtKB-UniRule"/>
</dbReference>
<evidence type="ECO:0000256" key="9">
    <source>
        <dbReference type="ARBA" id="ARBA00022989"/>
    </source>
</evidence>
<evidence type="ECO:0000256" key="4">
    <source>
        <dbReference type="ARBA" id="ARBA00008671"/>
    </source>
</evidence>
<feature type="region of interest" description="Disordered" evidence="24">
    <location>
        <begin position="41"/>
        <end position="126"/>
    </location>
</feature>
<keyword evidence="13 23" id="KW-1208">Phospholipid metabolism</keyword>